<feature type="domain" description="Luciferase-like" evidence="4">
    <location>
        <begin position="19"/>
        <end position="325"/>
    </location>
</feature>
<dbReference type="Gene3D" id="3.20.20.30">
    <property type="entry name" value="Luciferase-like domain"/>
    <property type="match status" value="1"/>
</dbReference>
<dbReference type="SUPFAM" id="SSF51679">
    <property type="entry name" value="Bacterial luciferase-like"/>
    <property type="match status" value="1"/>
</dbReference>
<comment type="caution">
    <text evidence="5">The sequence shown here is derived from an EMBL/GenBank/DDBJ whole genome shotgun (WGS) entry which is preliminary data.</text>
</comment>
<evidence type="ECO:0000259" key="4">
    <source>
        <dbReference type="Pfam" id="PF00296"/>
    </source>
</evidence>
<dbReference type="RefSeq" id="WP_386433604.1">
    <property type="nucleotide sequence ID" value="NZ_JBHSBB010000018.1"/>
</dbReference>
<dbReference type="GO" id="GO:0016491">
    <property type="term" value="F:oxidoreductase activity"/>
    <property type="evidence" value="ECO:0007669"/>
    <property type="project" value="UniProtKB-KW"/>
</dbReference>
<dbReference type="InterPro" id="IPR011251">
    <property type="entry name" value="Luciferase-like_dom"/>
</dbReference>
<organism evidence="5 6">
    <name type="scientific">Streptomyces polygonati</name>
    <dbReference type="NCBI Taxonomy" id="1617087"/>
    <lineage>
        <taxon>Bacteria</taxon>
        <taxon>Bacillati</taxon>
        <taxon>Actinomycetota</taxon>
        <taxon>Actinomycetes</taxon>
        <taxon>Kitasatosporales</taxon>
        <taxon>Streptomycetaceae</taxon>
        <taxon>Streptomyces</taxon>
    </lineage>
</organism>
<feature type="compositionally biased region" description="Basic and acidic residues" evidence="3">
    <location>
        <begin position="285"/>
        <end position="300"/>
    </location>
</feature>
<feature type="region of interest" description="Disordered" evidence="3">
    <location>
        <begin position="278"/>
        <end position="300"/>
    </location>
</feature>
<gene>
    <name evidence="5" type="ORF">ACFO3J_25420</name>
</gene>
<dbReference type="InterPro" id="IPR036661">
    <property type="entry name" value="Luciferase-like_sf"/>
</dbReference>
<dbReference type="Pfam" id="PF00296">
    <property type="entry name" value="Bac_luciferase"/>
    <property type="match status" value="1"/>
</dbReference>
<dbReference type="InterPro" id="IPR050766">
    <property type="entry name" value="Bact_Lucif_Oxidored"/>
</dbReference>
<dbReference type="Proteomes" id="UP001595765">
    <property type="component" value="Unassembled WGS sequence"/>
</dbReference>
<dbReference type="EC" id="1.-.-.-" evidence="5"/>
<protein>
    <submittedName>
        <fullName evidence="5">LLM class flavin-dependent oxidoreductase</fullName>
        <ecNumber evidence="5">1.-.-.-</ecNumber>
    </submittedName>
</protein>
<keyword evidence="1 5" id="KW-0560">Oxidoreductase</keyword>
<dbReference type="EMBL" id="JBHSBB010000018">
    <property type="protein sequence ID" value="MFC4034781.1"/>
    <property type="molecule type" value="Genomic_DNA"/>
</dbReference>
<keyword evidence="2" id="KW-0503">Monooxygenase</keyword>
<dbReference type="PANTHER" id="PTHR30137:SF8">
    <property type="entry name" value="BLR5498 PROTEIN"/>
    <property type="match status" value="1"/>
</dbReference>
<keyword evidence="6" id="KW-1185">Reference proteome</keyword>
<dbReference type="PANTHER" id="PTHR30137">
    <property type="entry name" value="LUCIFERASE-LIKE MONOOXYGENASE"/>
    <property type="match status" value="1"/>
</dbReference>
<evidence type="ECO:0000256" key="1">
    <source>
        <dbReference type="ARBA" id="ARBA00023002"/>
    </source>
</evidence>
<reference evidence="6" key="1">
    <citation type="journal article" date="2019" name="Int. J. Syst. Evol. Microbiol.">
        <title>The Global Catalogue of Microorganisms (GCM) 10K type strain sequencing project: providing services to taxonomists for standard genome sequencing and annotation.</title>
        <authorList>
            <consortium name="The Broad Institute Genomics Platform"/>
            <consortium name="The Broad Institute Genome Sequencing Center for Infectious Disease"/>
            <person name="Wu L."/>
            <person name="Ma J."/>
        </authorList>
    </citation>
    <scope>NUCLEOTIDE SEQUENCE [LARGE SCALE GENOMIC DNA]</scope>
    <source>
        <strain evidence="6">CGMCC 4.7237</strain>
    </source>
</reference>
<accession>A0ABV8HV53</accession>
<evidence type="ECO:0000256" key="3">
    <source>
        <dbReference type="SAM" id="MobiDB-lite"/>
    </source>
</evidence>
<evidence type="ECO:0000313" key="5">
    <source>
        <dbReference type="EMBL" id="MFC4034781.1"/>
    </source>
</evidence>
<name>A0ABV8HV53_9ACTN</name>
<sequence>MSGGGAGGRGLQFGVLQFFSWPGRRVPLTTVYRRALERIDLMERSGVYEAVWLAEHHFTPYSVSPSVSVMGALVAARTERLRIGTAVSLAAMYHPLRLAEEIALLDVVSGGRVNWGAGRGNDPGEFQVFGLDLDRSYALFRENVDIVVRAWQDERLTYHGDFHTFEDIEVLPKPLQRPGPPVWLASSSPDAIAWAAAAGYSILMDPHSPHTGIGAKYAAYRDGLAAAGHATEGRVTPMARLIAVAPTDEEARAVALRGAQWTVASMSDPARRRLSKGIRAAAPPKAEHGEHAGQERRSRAERYVDEVVVHGSPERVVDRIRALQEEIGLHYLLCAPLSHSSFVLLTEEVIPKLLR</sequence>
<proteinExistence type="predicted"/>
<evidence type="ECO:0000256" key="2">
    <source>
        <dbReference type="ARBA" id="ARBA00023033"/>
    </source>
</evidence>
<evidence type="ECO:0000313" key="6">
    <source>
        <dbReference type="Proteomes" id="UP001595765"/>
    </source>
</evidence>